<accession>A0A1V9FEW9</accession>
<dbReference type="SUPFAM" id="SSF48208">
    <property type="entry name" value="Six-hairpin glycosidases"/>
    <property type="match status" value="1"/>
</dbReference>
<evidence type="ECO:0000313" key="3">
    <source>
        <dbReference type="Proteomes" id="UP000192796"/>
    </source>
</evidence>
<evidence type="ECO:0000256" key="1">
    <source>
        <dbReference type="SAM" id="SignalP"/>
    </source>
</evidence>
<comment type="caution">
    <text evidence="2">The sequence shown here is derived from an EMBL/GenBank/DDBJ whole genome shotgun (WGS) entry which is preliminary data.</text>
</comment>
<dbReference type="STRING" id="1703345.A3860_09955"/>
<keyword evidence="1" id="KW-0732">Signal</keyword>
<dbReference type="InterPro" id="IPR012341">
    <property type="entry name" value="6hp_glycosidase-like_sf"/>
</dbReference>
<dbReference type="Gene3D" id="1.50.10.10">
    <property type="match status" value="1"/>
</dbReference>
<dbReference type="EMBL" id="LVYD01000124">
    <property type="protein sequence ID" value="OQP56895.1"/>
    <property type="molecule type" value="Genomic_DNA"/>
</dbReference>
<keyword evidence="3" id="KW-1185">Reference proteome</keyword>
<protein>
    <recommendedName>
        <fullName evidence="4">Alpha-L-rhamnosidase six-hairpin glycosidase domain-containing protein</fullName>
    </recommendedName>
</protein>
<dbReference type="OrthoDB" id="2481603at2"/>
<name>A0A1V9FEW9_9BACT</name>
<dbReference type="GO" id="GO:0005975">
    <property type="term" value="P:carbohydrate metabolic process"/>
    <property type="evidence" value="ECO:0007669"/>
    <property type="project" value="InterPro"/>
</dbReference>
<feature type="signal peptide" evidence="1">
    <location>
        <begin position="1"/>
        <end position="20"/>
    </location>
</feature>
<dbReference type="InterPro" id="IPR008928">
    <property type="entry name" value="6-hairpin_glycosidase_sf"/>
</dbReference>
<evidence type="ECO:0000313" key="2">
    <source>
        <dbReference type="EMBL" id="OQP56895.1"/>
    </source>
</evidence>
<dbReference type="RefSeq" id="WP_081155857.1">
    <property type="nucleotide sequence ID" value="NZ_LVYD01000124.1"/>
</dbReference>
<evidence type="ECO:0008006" key="4">
    <source>
        <dbReference type="Google" id="ProtNLM"/>
    </source>
</evidence>
<sequence>MNRISFLTAACLLVSHLVCGQVKPIDFTSSDTAMQTAFRNAREMALHYKRNATDPVGAWYEASLPGRRAFCIRDVSHQCLAAEALGMSRENKNMFLHFVSNISEKKDWCTYWEINYQGKPAPEDYRNDTAFWYNLNANFDIIYACWRLYLWTGDTGYIKHPAFKSFHLRSLNEFVARWILQADSLLQRPPYPNAPVPFNINDYFHRCRGLPSYVENLTDLKMAVDLVAAIYRAVKTWSEVEAWKGNKKAAEAYARKAADYHRELESIWWDKEVERYHTHVTNKGEFGKREGETFLLWFNALTDSVRIRKTIEHLLGNNWNVENLSYLPHQLYRYGYWDNAYNFILYLTNPTTKRREYPEVSFGAIEGIIQGLMGVEADARFNRVSTLYRSRTADSASLLHLPVLSTSVNITHRKNGSTLQNEGPQAINWRIACNSRIPYIVIGGRKMKTTQECGIMGNFISYVEVRVPPGKKLLASFTKN</sequence>
<gene>
    <name evidence="2" type="ORF">A3860_09955</name>
</gene>
<reference evidence="2 3" key="1">
    <citation type="submission" date="2016-03" db="EMBL/GenBank/DDBJ databases">
        <title>Niastella vici sp. nov., isolated from farmland soil.</title>
        <authorList>
            <person name="Chen L."/>
            <person name="Wang D."/>
            <person name="Yang S."/>
            <person name="Wang G."/>
        </authorList>
    </citation>
    <scope>NUCLEOTIDE SEQUENCE [LARGE SCALE GENOMIC DNA]</scope>
    <source>
        <strain evidence="2 3">DJ57</strain>
    </source>
</reference>
<organism evidence="2 3">
    <name type="scientific">Niastella vici</name>
    <dbReference type="NCBI Taxonomy" id="1703345"/>
    <lineage>
        <taxon>Bacteria</taxon>
        <taxon>Pseudomonadati</taxon>
        <taxon>Bacteroidota</taxon>
        <taxon>Chitinophagia</taxon>
        <taxon>Chitinophagales</taxon>
        <taxon>Chitinophagaceae</taxon>
        <taxon>Niastella</taxon>
    </lineage>
</organism>
<proteinExistence type="predicted"/>
<dbReference type="Proteomes" id="UP000192796">
    <property type="component" value="Unassembled WGS sequence"/>
</dbReference>
<dbReference type="AlphaFoldDB" id="A0A1V9FEW9"/>
<feature type="chain" id="PRO_5010696065" description="Alpha-L-rhamnosidase six-hairpin glycosidase domain-containing protein" evidence="1">
    <location>
        <begin position="21"/>
        <end position="480"/>
    </location>
</feature>